<proteinExistence type="predicted"/>
<organism evidence="3">
    <name type="scientific">marine sediment metagenome</name>
    <dbReference type="NCBI Taxonomy" id="412755"/>
    <lineage>
        <taxon>unclassified sequences</taxon>
        <taxon>metagenomes</taxon>
        <taxon>ecological metagenomes</taxon>
    </lineage>
</organism>
<evidence type="ECO:0008006" key="4">
    <source>
        <dbReference type="Google" id="ProtNLM"/>
    </source>
</evidence>
<keyword evidence="2" id="KW-0808">Transferase</keyword>
<reference evidence="3" key="1">
    <citation type="journal article" date="2014" name="Front. Microbiol.">
        <title>High frequency of phylogenetically diverse reductive dehalogenase-homologous genes in deep subseafloor sedimentary metagenomes.</title>
        <authorList>
            <person name="Kawai M."/>
            <person name="Futagami T."/>
            <person name="Toyoda A."/>
            <person name="Takaki Y."/>
            <person name="Nishi S."/>
            <person name="Hori S."/>
            <person name="Arai W."/>
            <person name="Tsubouchi T."/>
            <person name="Morono Y."/>
            <person name="Uchiyama I."/>
            <person name="Ito T."/>
            <person name="Fujiyama A."/>
            <person name="Inagaki F."/>
            <person name="Takami H."/>
        </authorList>
    </citation>
    <scope>NUCLEOTIDE SEQUENCE</scope>
    <source>
        <strain evidence="3">Expedition CK06-06</strain>
    </source>
</reference>
<dbReference type="EMBL" id="BARS01031355">
    <property type="protein sequence ID" value="GAG17227.1"/>
    <property type="molecule type" value="Genomic_DNA"/>
</dbReference>
<evidence type="ECO:0000256" key="2">
    <source>
        <dbReference type="ARBA" id="ARBA00022679"/>
    </source>
</evidence>
<dbReference type="GO" id="GO:0008168">
    <property type="term" value="F:methyltransferase activity"/>
    <property type="evidence" value="ECO:0007669"/>
    <property type="project" value="UniProtKB-KW"/>
</dbReference>
<dbReference type="GO" id="GO:0032259">
    <property type="term" value="P:methylation"/>
    <property type="evidence" value="ECO:0007669"/>
    <property type="project" value="UniProtKB-KW"/>
</dbReference>
<protein>
    <recommendedName>
        <fullName evidence="4">DNA (cytosine-5-)-methyltransferase</fullName>
    </recommendedName>
</protein>
<dbReference type="InterPro" id="IPR001525">
    <property type="entry name" value="C5_MeTfrase"/>
</dbReference>
<gene>
    <name evidence="3" type="ORF">S01H1_48812</name>
</gene>
<evidence type="ECO:0000256" key="1">
    <source>
        <dbReference type="ARBA" id="ARBA00022603"/>
    </source>
</evidence>
<evidence type="ECO:0000313" key="3">
    <source>
        <dbReference type="EMBL" id="GAG17227.1"/>
    </source>
</evidence>
<sequence length="107" mass="12552">MRLCDIQKLQGEMLSFGLFKDKDGTIWQREGGYDGEPIYWVKRNRTTVRRLTPTECERLQGFPDSWTKYGIDEKGEEVLISDTQRYKMCGNAVTVNVIEAIVREWTR</sequence>
<dbReference type="SUPFAM" id="SSF53335">
    <property type="entry name" value="S-adenosyl-L-methionine-dependent methyltransferases"/>
    <property type="match status" value="1"/>
</dbReference>
<dbReference type="Gene3D" id="3.90.120.10">
    <property type="entry name" value="DNA Methylase, subunit A, domain 2"/>
    <property type="match status" value="1"/>
</dbReference>
<dbReference type="Pfam" id="PF00145">
    <property type="entry name" value="DNA_methylase"/>
    <property type="match status" value="1"/>
</dbReference>
<dbReference type="AlphaFoldDB" id="X0W1K5"/>
<comment type="caution">
    <text evidence="3">The sequence shown here is derived from an EMBL/GenBank/DDBJ whole genome shotgun (WGS) entry which is preliminary data.</text>
</comment>
<dbReference type="InterPro" id="IPR029063">
    <property type="entry name" value="SAM-dependent_MTases_sf"/>
</dbReference>
<accession>X0W1K5</accession>
<name>X0W1K5_9ZZZZ</name>
<keyword evidence="1" id="KW-0489">Methyltransferase</keyword>